<dbReference type="Proteomes" id="UP000251717">
    <property type="component" value="Unassembled WGS sequence"/>
</dbReference>
<dbReference type="GO" id="GO:0051082">
    <property type="term" value="F:unfolded protein binding"/>
    <property type="evidence" value="ECO:0007669"/>
    <property type="project" value="UniProtKB-UniRule"/>
</dbReference>
<comment type="subunit">
    <text evidence="3 9">Heterohexamer of two alpha and four beta subunits.</text>
</comment>
<dbReference type="HAMAP" id="MF_00307">
    <property type="entry name" value="PfdB"/>
    <property type="match status" value="1"/>
</dbReference>
<reference evidence="11 12" key="1">
    <citation type="submission" date="2017-03" db="EMBL/GenBank/DDBJ databases">
        <title>Genome sequence of Methanobrevibacter thaueri.</title>
        <authorList>
            <person name="Poehlein A."/>
            <person name="Seedorf H."/>
            <person name="Daniel R."/>
        </authorList>
    </citation>
    <scope>NUCLEOTIDE SEQUENCE [LARGE SCALE GENOMIC DNA]</scope>
    <source>
        <strain evidence="11 12">DSM 11995</strain>
    </source>
</reference>
<evidence type="ECO:0000256" key="2">
    <source>
        <dbReference type="ARBA" id="ARBA00008045"/>
    </source>
</evidence>
<evidence type="ECO:0000313" key="12">
    <source>
        <dbReference type="Proteomes" id="UP000251717"/>
    </source>
</evidence>
<dbReference type="EMBL" id="MZGS01000016">
    <property type="protein sequence ID" value="PWB87914.1"/>
    <property type="molecule type" value="Genomic_DNA"/>
</dbReference>
<proteinExistence type="inferred from homology"/>
<dbReference type="CDD" id="cd23162">
    <property type="entry name" value="Prefoldin_beta_GimC"/>
    <property type="match status" value="1"/>
</dbReference>
<sequence length="115" mass="13312">MEIPENIQQQLNQFQQLQQQAQAVTMQIQNVEVQIQETEKALEELKKTDENTEVFKQAGTLLIKVEYADALSDTEEKLETLQLRKQTMARQEDRVMKKLEEMQATIQAAMQGMGQ</sequence>
<dbReference type="GO" id="GO:0005737">
    <property type="term" value="C:cytoplasm"/>
    <property type="evidence" value="ECO:0007669"/>
    <property type="project" value="UniProtKB-SubCell"/>
</dbReference>
<keyword evidence="5 9" id="KW-0963">Cytoplasm</keyword>
<organism evidence="11 12">
    <name type="scientific">Methanobrevibacter thaueri</name>
    <dbReference type="NCBI Taxonomy" id="190975"/>
    <lineage>
        <taxon>Archaea</taxon>
        <taxon>Methanobacteriati</taxon>
        <taxon>Methanobacteriota</taxon>
        <taxon>Methanomada group</taxon>
        <taxon>Methanobacteria</taxon>
        <taxon>Methanobacteriales</taxon>
        <taxon>Methanobacteriaceae</taxon>
        <taxon>Methanobrevibacter</taxon>
    </lineage>
</organism>
<dbReference type="InterPro" id="IPR002777">
    <property type="entry name" value="PFD_beta-like"/>
</dbReference>
<evidence type="ECO:0000256" key="5">
    <source>
        <dbReference type="ARBA" id="ARBA00022490"/>
    </source>
</evidence>
<dbReference type="AlphaFoldDB" id="A0A315XPU2"/>
<keyword evidence="10" id="KW-0175">Coiled coil</keyword>
<dbReference type="Gene3D" id="1.10.287.370">
    <property type="match status" value="1"/>
</dbReference>
<evidence type="ECO:0000256" key="3">
    <source>
        <dbReference type="ARBA" id="ARBA00011716"/>
    </source>
</evidence>
<dbReference type="NCBIfam" id="TIGR02338">
    <property type="entry name" value="gimC_beta"/>
    <property type="match status" value="1"/>
</dbReference>
<comment type="caution">
    <text evidence="11">The sequence shown here is derived from an EMBL/GenBank/DDBJ whole genome shotgun (WGS) entry which is preliminary data.</text>
</comment>
<evidence type="ECO:0000313" key="11">
    <source>
        <dbReference type="EMBL" id="PWB87914.1"/>
    </source>
</evidence>
<gene>
    <name evidence="9" type="primary">pfdB</name>
    <name evidence="11" type="ORF">MBBTH_05010</name>
</gene>
<comment type="subcellular location">
    <subcellularLocation>
        <location evidence="1 9">Cytoplasm</location>
    </subcellularLocation>
</comment>
<keyword evidence="12" id="KW-1185">Reference proteome</keyword>
<evidence type="ECO:0000256" key="9">
    <source>
        <dbReference type="HAMAP-Rule" id="MF_00307"/>
    </source>
</evidence>
<protein>
    <recommendedName>
        <fullName evidence="4 9">Prefoldin subunit beta</fullName>
    </recommendedName>
    <alternativeName>
        <fullName evidence="8 9">GimC subunit beta</fullName>
    </alternativeName>
</protein>
<dbReference type="OrthoDB" id="11287at2157"/>
<evidence type="ECO:0000256" key="7">
    <source>
        <dbReference type="ARBA" id="ARBA00025077"/>
    </source>
</evidence>
<evidence type="ECO:0000256" key="4">
    <source>
        <dbReference type="ARBA" id="ARBA00016304"/>
    </source>
</evidence>
<comment type="similarity">
    <text evidence="2 9">Belongs to the prefoldin subunit beta family.</text>
</comment>
<dbReference type="SUPFAM" id="SSF46579">
    <property type="entry name" value="Prefoldin"/>
    <property type="match status" value="1"/>
</dbReference>
<dbReference type="RefSeq" id="WP_116591477.1">
    <property type="nucleotide sequence ID" value="NZ_JBGUNC010000051.1"/>
</dbReference>
<keyword evidence="6 9" id="KW-0143">Chaperone</keyword>
<dbReference type="Pfam" id="PF01920">
    <property type="entry name" value="Prefoldin_2"/>
    <property type="match status" value="1"/>
</dbReference>
<comment type="function">
    <text evidence="7 9">Molecular chaperone capable of stabilizing a range of proteins. Seems to fulfill an ATP-independent, HSP70-like function in archaeal de novo protein folding.</text>
</comment>
<dbReference type="InterPro" id="IPR012713">
    <property type="entry name" value="PfdB"/>
</dbReference>
<dbReference type="GO" id="GO:0006457">
    <property type="term" value="P:protein folding"/>
    <property type="evidence" value="ECO:0007669"/>
    <property type="project" value="UniProtKB-UniRule"/>
</dbReference>
<evidence type="ECO:0000256" key="6">
    <source>
        <dbReference type="ARBA" id="ARBA00023186"/>
    </source>
</evidence>
<accession>A0A315XPU2</accession>
<dbReference type="InterPro" id="IPR009053">
    <property type="entry name" value="Prefoldin"/>
</dbReference>
<evidence type="ECO:0000256" key="10">
    <source>
        <dbReference type="SAM" id="Coils"/>
    </source>
</evidence>
<evidence type="ECO:0000256" key="1">
    <source>
        <dbReference type="ARBA" id="ARBA00004496"/>
    </source>
</evidence>
<evidence type="ECO:0000256" key="8">
    <source>
        <dbReference type="ARBA" id="ARBA00033461"/>
    </source>
</evidence>
<dbReference type="GO" id="GO:0016272">
    <property type="term" value="C:prefoldin complex"/>
    <property type="evidence" value="ECO:0007669"/>
    <property type="project" value="UniProtKB-UniRule"/>
</dbReference>
<feature type="coiled-coil region" evidence="10">
    <location>
        <begin position="7"/>
        <end position="91"/>
    </location>
</feature>
<name>A0A315XPU2_9EURY</name>